<gene>
    <name evidence="1" type="ORF">IV203_002720</name>
    <name evidence="2" type="ORF">IV203_034634</name>
</gene>
<evidence type="ECO:0000313" key="2">
    <source>
        <dbReference type="EMBL" id="KAG7359536.1"/>
    </source>
</evidence>
<sequence length="275" mass="31240">MPPQLSEAEVAEGAYRPDSEYGVYTHQTATNPSSNNDNRIDVLLFDLDGTLYDNACGYEDEIHSNIFKFMVESKGGKFDAITTLQEAQTTWQPIFEKYNLTKRGLIGEGYFFDSKYYDTFIRKGASKYISADADLRSFLQSIPSRMKKVVFTNAPESSANEILELLGVRDLFDDVLGTDFMGSKYCKPEKEAFYKVLQHLKVTPAEYHRVCYFEDSFKNLKAGKMLGFRTVFVMSNTLVNEGSSTQELEAEQFDAIIHGKVGITLKEIMPELWES</sequence>
<dbReference type="OrthoDB" id="1065058at2759"/>
<protein>
    <submittedName>
        <fullName evidence="2">HAD-superfamily hydrolase</fullName>
    </submittedName>
</protein>
<dbReference type="EMBL" id="JAGRRH010000013">
    <property type="protein sequence ID" value="KAG7359536.1"/>
    <property type="molecule type" value="Genomic_DNA"/>
</dbReference>
<name>A0A9K3LEQ7_9STRA</name>
<proteinExistence type="predicted"/>
<comment type="caution">
    <text evidence="2">The sequence shown here is derived from an EMBL/GenBank/DDBJ whole genome shotgun (WGS) entry which is preliminary data.</text>
</comment>
<accession>A0A9K3LEQ7</accession>
<dbReference type="Pfam" id="PF00702">
    <property type="entry name" value="Hydrolase"/>
    <property type="match status" value="1"/>
</dbReference>
<dbReference type="NCBIfam" id="TIGR01509">
    <property type="entry name" value="HAD-SF-IA-v3"/>
    <property type="match status" value="1"/>
</dbReference>
<dbReference type="InterPro" id="IPR006439">
    <property type="entry name" value="HAD-SF_hydro_IA"/>
</dbReference>
<reference evidence="2" key="1">
    <citation type="journal article" date="2021" name="Sci. Rep.">
        <title>Diploid genomic architecture of Nitzschia inconspicua, an elite biomass production diatom.</title>
        <authorList>
            <person name="Oliver A."/>
            <person name="Podell S."/>
            <person name="Pinowska A."/>
            <person name="Traller J.C."/>
            <person name="Smith S.R."/>
            <person name="McClure R."/>
            <person name="Beliaev A."/>
            <person name="Bohutskyi P."/>
            <person name="Hill E.A."/>
            <person name="Rabines A."/>
            <person name="Zheng H."/>
            <person name="Allen L.Z."/>
            <person name="Kuo A."/>
            <person name="Grigoriev I.V."/>
            <person name="Allen A.E."/>
            <person name="Hazlebeck D."/>
            <person name="Allen E.E."/>
        </authorList>
    </citation>
    <scope>NUCLEOTIDE SEQUENCE</scope>
    <source>
        <strain evidence="2">Hildebrandi</strain>
    </source>
</reference>
<reference evidence="2" key="2">
    <citation type="submission" date="2021-04" db="EMBL/GenBank/DDBJ databases">
        <authorList>
            <person name="Podell S."/>
        </authorList>
    </citation>
    <scope>NUCLEOTIDE SEQUENCE</scope>
    <source>
        <strain evidence="2">Hildebrandi</strain>
    </source>
</reference>
<dbReference type="EMBL" id="JAGRRH010000016">
    <property type="protein sequence ID" value="KAG7353365.1"/>
    <property type="molecule type" value="Genomic_DNA"/>
</dbReference>
<keyword evidence="2" id="KW-0378">Hydrolase</keyword>
<organism evidence="2 3">
    <name type="scientific">Nitzschia inconspicua</name>
    <dbReference type="NCBI Taxonomy" id="303405"/>
    <lineage>
        <taxon>Eukaryota</taxon>
        <taxon>Sar</taxon>
        <taxon>Stramenopiles</taxon>
        <taxon>Ochrophyta</taxon>
        <taxon>Bacillariophyta</taxon>
        <taxon>Bacillariophyceae</taxon>
        <taxon>Bacillariophycidae</taxon>
        <taxon>Bacillariales</taxon>
        <taxon>Bacillariaceae</taxon>
        <taxon>Nitzschia</taxon>
    </lineage>
</organism>
<keyword evidence="3" id="KW-1185">Reference proteome</keyword>
<dbReference type="SFLD" id="SFLDG01129">
    <property type="entry name" value="C1.5:_HAD__Beta-PGM__Phosphata"/>
    <property type="match status" value="1"/>
</dbReference>
<evidence type="ECO:0000313" key="3">
    <source>
        <dbReference type="Proteomes" id="UP000693970"/>
    </source>
</evidence>
<dbReference type="GO" id="GO:0016787">
    <property type="term" value="F:hydrolase activity"/>
    <property type="evidence" value="ECO:0007669"/>
    <property type="project" value="UniProtKB-KW"/>
</dbReference>
<dbReference type="Proteomes" id="UP000693970">
    <property type="component" value="Unassembled WGS sequence"/>
</dbReference>
<evidence type="ECO:0000313" key="1">
    <source>
        <dbReference type="EMBL" id="KAG7353365.1"/>
    </source>
</evidence>
<dbReference type="PANTHER" id="PTHR12725:SF117">
    <property type="entry name" value="HALOACID DEHALOGENASE-LIKE HYDROLASE"/>
    <property type="match status" value="1"/>
</dbReference>
<dbReference type="PANTHER" id="PTHR12725">
    <property type="entry name" value="HALOACID DEHALOGENASE-LIKE HYDROLASE"/>
    <property type="match status" value="1"/>
</dbReference>
<dbReference type="AlphaFoldDB" id="A0A9K3LEQ7"/>
<dbReference type="SFLD" id="SFLDS00003">
    <property type="entry name" value="Haloacid_Dehalogenase"/>
    <property type="match status" value="1"/>
</dbReference>